<dbReference type="Proteomes" id="UP000176893">
    <property type="component" value="Unassembled WGS sequence"/>
</dbReference>
<comment type="caution">
    <text evidence="3">The sequence shown here is derived from an EMBL/GenBank/DDBJ whole genome shotgun (WGS) entry which is preliminary data.</text>
</comment>
<name>A0A1F8EER1_9BACT</name>
<dbReference type="AlphaFoldDB" id="A0A1F8EER1"/>
<evidence type="ECO:0000313" key="4">
    <source>
        <dbReference type="Proteomes" id="UP000176893"/>
    </source>
</evidence>
<sequence length="290" mass="32096">MGKNLKVHLVVIDGQNDFMGNDDGTPYSVKLEGGKALTSTLPVKGAVSDMKRLAKMVDRIGPKLEDIHATLDSHRVIDVAHAGMWRDENGKSPNPFTLITSNDISNRIWTPRNPNLRQRMLDYARALETSGNYLLIVWPEHCLIGTWGHNVQADLAESFLRWERTQYANVDYVVKGTNPYTEHYGALMAEVPDSSDPSTQLNTAFLGVMQDADIIGFAGEASSHCVLTTLKQVVQNIGKEHLKKFHLLTDCMSPVAPAPGTPDFPAIADQFLKEMSVEGMTLTTSTEFLR</sequence>
<evidence type="ECO:0000313" key="3">
    <source>
        <dbReference type="EMBL" id="OGM99300.1"/>
    </source>
</evidence>
<dbReference type="PANTHER" id="PTHR11080:SF2">
    <property type="entry name" value="LD05707P"/>
    <property type="match status" value="1"/>
</dbReference>
<reference evidence="3 4" key="1">
    <citation type="journal article" date="2016" name="Nat. Commun.">
        <title>Thousands of microbial genomes shed light on interconnected biogeochemical processes in an aquifer system.</title>
        <authorList>
            <person name="Anantharaman K."/>
            <person name="Brown C.T."/>
            <person name="Hug L.A."/>
            <person name="Sharon I."/>
            <person name="Castelle C.J."/>
            <person name="Probst A.J."/>
            <person name="Thomas B.C."/>
            <person name="Singh A."/>
            <person name="Wilkins M.J."/>
            <person name="Karaoz U."/>
            <person name="Brodie E.L."/>
            <person name="Williams K.H."/>
            <person name="Hubbard S.S."/>
            <person name="Banfield J.F."/>
        </authorList>
    </citation>
    <scope>NUCLEOTIDE SEQUENCE [LARGE SCALE GENOMIC DNA]</scope>
</reference>
<evidence type="ECO:0000256" key="2">
    <source>
        <dbReference type="ARBA" id="ARBA00022801"/>
    </source>
</evidence>
<dbReference type="Gene3D" id="3.40.50.850">
    <property type="entry name" value="Isochorismatase-like"/>
    <property type="match status" value="1"/>
</dbReference>
<evidence type="ECO:0008006" key="5">
    <source>
        <dbReference type="Google" id="ProtNLM"/>
    </source>
</evidence>
<dbReference type="PANTHER" id="PTHR11080">
    <property type="entry name" value="PYRAZINAMIDASE/NICOTINAMIDASE"/>
    <property type="match status" value="1"/>
</dbReference>
<organism evidence="3 4">
    <name type="scientific">Candidatus Yanofskybacteria bacterium RIFCSPHIGHO2_01_FULL_41_26</name>
    <dbReference type="NCBI Taxonomy" id="1802661"/>
    <lineage>
        <taxon>Bacteria</taxon>
        <taxon>Candidatus Yanofskyibacteriota</taxon>
    </lineage>
</organism>
<accession>A0A1F8EER1</accession>
<dbReference type="EMBL" id="MGJB01000001">
    <property type="protein sequence ID" value="OGM99300.1"/>
    <property type="molecule type" value="Genomic_DNA"/>
</dbReference>
<dbReference type="InterPro" id="IPR036380">
    <property type="entry name" value="Isochorismatase-like_sf"/>
</dbReference>
<comment type="similarity">
    <text evidence="1">Belongs to the isochorismatase family.</text>
</comment>
<gene>
    <name evidence="3" type="ORF">A2649_04095</name>
</gene>
<dbReference type="STRING" id="1802661.A2649_04095"/>
<protein>
    <recommendedName>
        <fullName evidence="5">Isochorismatase-like domain-containing protein</fullName>
    </recommendedName>
</protein>
<evidence type="ECO:0000256" key="1">
    <source>
        <dbReference type="ARBA" id="ARBA00006336"/>
    </source>
</evidence>
<dbReference type="SUPFAM" id="SSF52499">
    <property type="entry name" value="Isochorismatase-like hydrolases"/>
    <property type="match status" value="1"/>
</dbReference>
<keyword evidence="2" id="KW-0378">Hydrolase</keyword>
<dbReference type="InterPro" id="IPR052347">
    <property type="entry name" value="Isochorismatase_Nicotinamidase"/>
</dbReference>
<dbReference type="GO" id="GO:0016787">
    <property type="term" value="F:hydrolase activity"/>
    <property type="evidence" value="ECO:0007669"/>
    <property type="project" value="UniProtKB-KW"/>
</dbReference>
<proteinExistence type="inferred from homology"/>